<organism evidence="2 3">
    <name type="scientific">Kordia periserrulae</name>
    <dbReference type="NCBI Taxonomy" id="701523"/>
    <lineage>
        <taxon>Bacteria</taxon>
        <taxon>Pseudomonadati</taxon>
        <taxon>Bacteroidota</taxon>
        <taxon>Flavobacteriia</taxon>
        <taxon>Flavobacteriales</taxon>
        <taxon>Flavobacteriaceae</taxon>
        <taxon>Kordia</taxon>
    </lineage>
</organism>
<keyword evidence="1" id="KW-0472">Membrane</keyword>
<feature type="transmembrane region" description="Helical" evidence="1">
    <location>
        <begin position="7"/>
        <end position="27"/>
    </location>
</feature>
<gene>
    <name evidence="2" type="ORF">C8N46_105310</name>
</gene>
<proteinExistence type="predicted"/>
<keyword evidence="1" id="KW-1133">Transmembrane helix</keyword>
<keyword evidence="3" id="KW-1185">Reference proteome</keyword>
<evidence type="ECO:0000313" key="2">
    <source>
        <dbReference type="EMBL" id="PTX61153.1"/>
    </source>
</evidence>
<feature type="transmembrane region" description="Helical" evidence="1">
    <location>
        <begin position="33"/>
        <end position="52"/>
    </location>
</feature>
<keyword evidence="1" id="KW-0812">Transmembrane</keyword>
<dbReference type="Proteomes" id="UP000244090">
    <property type="component" value="Unassembled WGS sequence"/>
</dbReference>
<protein>
    <submittedName>
        <fullName evidence="2">Uncharacterized protein</fullName>
    </submittedName>
</protein>
<reference evidence="2 3" key="1">
    <citation type="submission" date="2018-04" db="EMBL/GenBank/DDBJ databases">
        <title>Genomic Encyclopedia of Archaeal and Bacterial Type Strains, Phase II (KMG-II): from individual species to whole genera.</title>
        <authorList>
            <person name="Goeker M."/>
        </authorList>
    </citation>
    <scope>NUCLEOTIDE SEQUENCE [LARGE SCALE GENOMIC DNA]</scope>
    <source>
        <strain evidence="2 3">DSM 25731</strain>
    </source>
</reference>
<dbReference type="RefSeq" id="WP_158269141.1">
    <property type="nucleotide sequence ID" value="NZ_QBKT01000005.1"/>
</dbReference>
<name>A0A2T6BYL5_9FLAO</name>
<comment type="caution">
    <text evidence="2">The sequence shown here is derived from an EMBL/GenBank/DDBJ whole genome shotgun (WGS) entry which is preliminary data.</text>
</comment>
<dbReference type="AlphaFoldDB" id="A0A2T6BYL5"/>
<sequence length="55" mass="5697">MSHIYRGFVLLVAILCAVGCAYFGSIYATGGAIGMGLLSGMCFISIAISFIGTEE</sequence>
<dbReference type="EMBL" id="QBKT01000005">
    <property type="protein sequence ID" value="PTX61153.1"/>
    <property type="molecule type" value="Genomic_DNA"/>
</dbReference>
<evidence type="ECO:0000313" key="3">
    <source>
        <dbReference type="Proteomes" id="UP000244090"/>
    </source>
</evidence>
<evidence type="ECO:0000256" key="1">
    <source>
        <dbReference type="SAM" id="Phobius"/>
    </source>
</evidence>
<accession>A0A2T6BYL5</accession>